<keyword evidence="1" id="KW-0732">Signal</keyword>
<gene>
    <name evidence="2" type="ORF">NHX12_001904</name>
</gene>
<dbReference type="GO" id="GO:0006869">
    <property type="term" value="P:lipid transport"/>
    <property type="evidence" value="ECO:0007669"/>
    <property type="project" value="UniProtKB-KW"/>
</dbReference>
<dbReference type="OrthoDB" id="8899517at2759"/>
<organism evidence="2 3">
    <name type="scientific">Muraenolepis orangiensis</name>
    <name type="common">Patagonian moray cod</name>
    <dbReference type="NCBI Taxonomy" id="630683"/>
    <lineage>
        <taxon>Eukaryota</taxon>
        <taxon>Metazoa</taxon>
        <taxon>Chordata</taxon>
        <taxon>Craniata</taxon>
        <taxon>Vertebrata</taxon>
        <taxon>Euteleostomi</taxon>
        <taxon>Actinopterygii</taxon>
        <taxon>Neopterygii</taxon>
        <taxon>Teleostei</taxon>
        <taxon>Neoteleostei</taxon>
        <taxon>Acanthomorphata</taxon>
        <taxon>Zeiogadaria</taxon>
        <taxon>Gadariae</taxon>
        <taxon>Gadiformes</taxon>
        <taxon>Muraenolepidoidei</taxon>
        <taxon>Muraenolepididae</taxon>
        <taxon>Muraenolepis</taxon>
    </lineage>
</organism>
<proteinExistence type="predicted"/>
<accession>A0A9Q0E1M4</accession>
<dbReference type="AlphaFoldDB" id="A0A9Q0E1M4"/>
<evidence type="ECO:0000313" key="2">
    <source>
        <dbReference type="EMBL" id="KAJ3598394.1"/>
    </source>
</evidence>
<sequence>MKLYLVVALVVLALVAFTEAQEVEPVAETDKIVQFGEQVSEIGQDIAKKTKAAFQNIQDSEFATTSRVATSTAQEAGGFLLDFAEFYYYEHIRPTTHWASAAAGSLWNRVQKTVDNYRPWQSSQSD</sequence>
<dbReference type="InterPro" id="IPR043081">
    <property type="entry name" value="ApoC-1_sf"/>
</dbReference>
<dbReference type="Gene3D" id="4.10.260.30">
    <property type="entry name" value="Apolipoprotein C-I"/>
    <property type="match status" value="1"/>
</dbReference>
<dbReference type="EMBL" id="JANIIK010000109">
    <property type="protein sequence ID" value="KAJ3598394.1"/>
    <property type="molecule type" value="Genomic_DNA"/>
</dbReference>
<feature type="signal peptide" evidence="1">
    <location>
        <begin position="1"/>
        <end position="20"/>
    </location>
</feature>
<dbReference type="GO" id="GO:0042157">
    <property type="term" value="P:lipoprotein metabolic process"/>
    <property type="evidence" value="ECO:0007669"/>
    <property type="project" value="InterPro"/>
</dbReference>
<comment type="caution">
    <text evidence="2">The sequence shown here is derived from an EMBL/GenBank/DDBJ whole genome shotgun (WGS) entry which is preliminary data.</text>
</comment>
<evidence type="ECO:0000256" key="1">
    <source>
        <dbReference type="SAM" id="SignalP"/>
    </source>
</evidence>
<feature type="chain" id="PRO_5040350251" evidence="1">
    <location>
        <begin position="21"/>
        <end position="126"/>
    </location>
</feature>
<dbReference type="GO" id="GO:0005576">
    <property type="term" value="C:extracellular region"/>
    <property type="evidence" value="ECO:0007669"/>
    <property type="project" value="UniProtKB-SubCell"/>
</dbReference>
<protein>
    <submittedName>
        <fullName evidence="2">Uncharacterized protein</fullName>
    </submittedName>
</protein>
<keyword evidence="3" id="KW-1185">Reference proteome</keyword>
<evidence type="ECO:0000313" key="3">
    <source>
        <dbReference type="Proteomes" id="UP001148018"/>
    </source>
</evidence>
<dbReference type="Proteomes" id="UP001148018">
    <property type="component" value="Unassembled WGS sequence"/>
</dbReference>
<name>A0A9Q0E1M4_9TELE</name>
<reference evidence="2" key="1">
    <citation type="submission" date="2022-07" db="EMBL/GenBank/DDBJ databases">
        <title>Chromosome-level genome of Muraenolepis orangiensis.</title>
        <authorList>
            <person name="Kim J."/>
        </authorList>
    </citation>
    <scope>NUCLEOTIDE SEQUENCE</scope>
    <source>
        <strain evidence="2">KU_S4_2022</strain>
        <tissue evidence="2">Muscle</tissue>
    </source>
</reference>